<dbReference type="Proteomes" id="UP000595420">
    <property type="component" value="Chromosome"/>
</dbReference>
<accession>A0A7T4WCM9</accession>
<dbReference type="RefSeq" id="WP_198660253.1">
    <property type="nucleotide sequence ID" value="NZ_CP059488.1"/>
</dbReference>
<reference evidence="1 2" key="1">
    <citation type="submission" date="2020-07" db="EMBL/GenBank/DDBJ databases">
        <title>Complete genome sequence analysis of Acidithiobacillus ferrivorans XJFY6S-08 reveals extreme environmental adaptation to alpine acid mine drainage.</title>
        <authorList>
            <person name="Yan L."/>
            <person name="Ni Y."/>
        </authorList>
    </citation>
    <scope>NUCLEOTIDE SEQUENCE [LARGE SCALE GENOMIC DNA]</scope>
    <source>
        <strain evidence="1 2">XJFY6S-08</strain>
    </source>
</reference>
<gene>
    <name evidence="1" type="ORF">H2515_12130</name>
</gene>
<evidence type="ECO:0000313" key="1">
    <source>
        <dbReference type="EMBL" id="QQD72151.1"/>
    </source>
</evidence>
<sequence length="64" mass="7411">MAYPQEVRARLNREAKTIRSLMNDALPAPLKHPNKQEEWQPIKQLDTLKSYGVSIHTQPEPCEI</sequence>
<evidence type="ECO:0000313" key="2">
    <source>
        <dbReference type="Proteomes" id="UP000595420"/>
    </source>
</evidence>
<organism evidence="1 2">
    <name type="scientific">Acidithiobacillus ferrivorans</name>
    <dbReference type="NCBI Taxonomy" id="160808"/>
    <lineage>
        <taxon>Bacteria</taxon>
        <taxon>Pseudomonadati</taxon>
        <taxon>Pseudomonadota</taxon>
        <taxon>Acidithiobacillia</taxon>
        <taxon>Acidithiobacillales</taxon>
        <taxon>Acidithiobacillaceae</taxon>
        <taxon>Acidithiobacillus</taxon>
    </lineage>
</organism>
<dbReference type="EMBL" id="CP059488">
    <property type="protein sequence ID" value="QQD72151.1"/>
    <property type="molecule type" value="Genomic_DNA"/>
</dbReference>
<proteinExistence type="predicted"/>
<dbReference type="AlphaFoldDB" id="A0A7T4WCM9"/>
<protein>
    <submittedName>
        <fullName evidence="1">Uncharacterized protein</fullName>
    </submittedName>
</protein>
<name>A0A7T4WCM9_9PROT</name>